<dbReference type="EMBL" id="MH179303">
    <property type="protein sequence ID" value="AXU41370.1"/>
    <property type="molecule type" value="Genomic_DNA"/>
</dbReference>
<protein>
    <submittedName>
        <fullName evidence="1">Uncharacterized protein</fullName>
    </submittedName>
</protein>
<sequence>MKYIIATAVILYFVYDCYIYLTANDDIDTFDEYDHVHLNDLFGHEGDK</sequence>
<dbReference type="AlphaFoldDB" id="A0A346TP80"/>
<proteinExistence type="predicted"/>
<evidence type="ECO:0000313" key="1">
    <source>
        <dbReference type="EMBL" id="AXU41370.1"/>
    </source>
</evidence>
<organism evidence="1">
    <name type="scientific">Staphylococcus pseudintermedius</name>
    <dbReference type="NCBI Taxonomy" id="283734"/>
    <lineage>
        <taxon>Bacteria</taxon>
        <taxon>Bacillati</taxon>
        <taxon>Bacillota</taxon>
        <taxon>Bacilli</taxon>
        <taxon>Bacillales</taxon>
        <taxon>Staphylococcaceae</taxon>
        <taxon>Staphylococcus</taxon>
        <taxon>Staphylococcus intermedius group</taxon>
    </lineage>
</organism>
<dbReference type="RefSeq" id="WP_165443331.1">
    <property type="nucleotide sequence ID" value="NZ_CP035743.1"/>
</dbReference>
<reference evidence="1" key="1">
    <citation type="submission" date="2018-04" db="EMBL/GenBank/DDBJ databases">
        <title>Whole genome sequencing of Staphylococcus pseudintermedius isolates from dogs.</title>
        <authorList>
            <person name="Bryan L.K."/>
            <person name="Little S.V."/>
            <person name="Hillhouse A."/>
            <person name="Lawhon S.D."/>
        </authorList>
    </citation>
    <scope>NUCLEOTIDE SEQUENCE</scope>
    <source>
        <strain evidence="1">TAMU 49_044</strain>
    </source>
</reference>
<accession>A0A346TP80</accession>
<name>A0A346TP80_STAPS</name>